<comment type="caution">
    <text evidence="2">The sequence shown here is derived from an EMBL/GenBank/DDBJ whole genome shotgun (WGS) entry which is preliminary data.</text>
</comment>
<feature type="compositionally biased region" description="Low complexity" evidence="1">
    <location>
        <begin position="13"/>
        <end position="31"/>
    </location>
</feature>
<dbReference type="EMBL" id="CAJOBJ010273731">
    <property type="protein sequence ID" value="CAF5134585.1"/>
    <property type="molecule type" value="Genomic_DNA"/>
</dbReference>
<accession>A0A820H4J7</accession>
<evidence type="ECO:0000256" key="1">
    <source>
        <dbReference type="SAM" id="MobiDB-lite"/>
    </source>
</evidence>
<protein>
    <submittedName>
        <fullName evidence="2">Uncharacterized protein</fullName>
    </submittedName>
</protein>
<dbReference type="EMBL" id="CAJOBH010190118">
    <property type="protein sequence ID" value="CAF4961982.1"/>
    <property type="molecule type" value="Genomic_DNA"/>
</dbReference>
<evidence type="ECO:0000313" key="4">
    <source>
        <dbReference type="EMBL" id="CAF5122855.1"/>
    </source>
</evidence>
<evidence type="ECO:0000313" key="2">
    <source>
        <dbReference type="EMBL" id="CAF4286941.1"/>
    </source>
</evidence>
<keyword evidence="6" id="KW-1185">Reference proteome</keyword>
<evidence type="ECO:0000313" key="5">
    <source>
        <dbReference type="EMBL" id="CAF5134585.1"/>
    </source>
</evidence>
<evidence type="ECO:0000313" key="6">
    <source>
        <dbReference type="Proteomes" id="UP000663866"/>
    </source>
</evidence>
<gene>
    <name evidence="3" type="ORF">BYL167_LOCUS54314</name>
    <name evidence="5" type="ORF">GIL414_LOCUS64178</name>
    <name evidence="2" type="ORF">OVN521_LOCUS30779</name>
    <name evidence="4" type="ORF">SMN809_LOCUS62606</name>
</gene>
<reference evidence="2" key="1">
    <citation type="submission" date="2021-02" db="EMBL/GenBank/DDBJ databases">
        <authorList>
            <person name="Nowell W R."/>
        </authorList>
    </citation>
    <scope>NUCLEOTIDE SEQUENCE</scope>
</reference>
<sequence>MSSDDEEHPPKELLQPLTQSQPPQSTVTSSSMRTPDYS</sequence>
<dbReference type="Proteomes" id="UP000663866">
    <property type="component" value="Unassembled WGS sequence"/>
</dbReference>
<feature type="region of interest" description="Disordered" evidence="1">
    <location>
        <begin position="1"/>
        <end position="38"/>
    </location>
</feature>
<organism evidence="2 6">
    <name type="scientific">Rotaria magnacalcarata</name>
    <dbReference type="NCBI Taxonomy" id="392030"/>
    <lineage>
        <taxon>Eukaryota</taxon>
        <taxon>Metazoa</taxon>
        <taxon>Spiralia</taxon>
        <taxon>Gnathifera</taxon>
        <taxon>Rotifera</taxon>
        <taxon>Eurotatoria</taxon>
        <taxon>Bdelloidea</taxon>
        <taxon>Philodinida</taxon>
        <taxon>Philodinidae</taxon>
        <taxon>Rotaria</taxon>
    </lineage>
</organism>
<dbReference type="AlphaFoldDB" id="A0A820H4J7"/>
<dbReference type="Proteomes" id="UP000676336">
    <property type="component" value="Unassembled WGS sequence"/>
</dbReference>
<proteinExistence type="predicted"/>
<dbReference type="Proteomes" id="UP000681720">
    <property type="component" value="Unassembled WGS sequence"/>
</dbReference>
<name>A0A820H4J7_9BILA</name>
<dbReference type="EMBL" id="CAJOBG010011957">
    <property type="protein sequence ID" value="CAF4286941.1"/>
    <property type="molecule type" value="Genomic_DNA"/>
</dbReference>
<dbReference type="EMBL" id="CAJOBI010261616">
    <property type="protein sequence ID" value="CAF5122855.1"/>
    <property type="molecule type" value="Genomic_DNA"/>
</dbReference>
<feature type="non-terminal residue" evidence="2">
    <location>
        <position position="38"/>
    </location>
</feature>
<evidence type="ECO:0000313" key="3">
    <source>
        <dbReference type="EMBL" id="CAF4961982.1"/>
    </source>
</evidence>
<dbReference type="Proteomes" id="UP000681967">
    <property type="component" value="Unassembled WGS sequence"/>
</dbReference>